<accession>A0A0E1FG90</accession>
<sequence length="250" mass="29320">MSSELTEEYIFYIEISEFSEFDDDVTIWSGYLSENCVITDTQVVFHGFFGEGEINKDKKSKKYKYDIYGINLFFLKENNEYFGVLGSSIESFEVKDNKLILNLCEEETYFDEFKFDLIKKYRKNQLRLQDWCNLNEEEKKKWIEVSHWVQQYKPLDLVSSIVIDGRNIKSFNDFLCCIGEEVNGLMGYFGSSFGGLSDSLTGGIGCITVPLNITWKYFEETKYSFNNYDNPDDFEYLIELLNEKSTLNIT</sequence>
<evidence type="ECO:0000259" key="2">
    <source>
        <dbReference type="Pfam" id="PF01337"/>
    </source>
</evidence>
<feature type="domain" description="Barstar (barnase inhibitor)" evidence="2">
    <location>
        <begin position="160"/>
        <end position="243"/>
    </location>
</feature>
<dbReference type="RefSeq" id="WP_000093650.1">
    <property type="nucleotide sequence ID" value="NZ_AP023077.1"/>
</dbReference>
<reference evidence="4 5" key="1">
    <citation type="submission" date="2017-09" db="EMBL/GenBank/DDBJ databases">
        <title>Draft genome of Acinetobacter baumannii strain I43, a mercury resistant bacteria.</title>
        <authorList>
            <person name="Siqueira K.A."/>
            <person name="Mello I.S."/>
            <person name="Mendes T.A."/>
            <person name="Soares M.A."/>
        </authorList>
    </citation>
    <scope>NUCLEOTIDE SEQUENCE [LARGE SCALE GENOMIC DNA]</scope>
    <source>
        <strain evidence="4 5">I43</strain>
    </source>
</reference>
<dbReference type="Proteomes" id="UP000439424">
    <property type="component" value="Unassembled WGS sequence"/>
</dbReference>
<dbReference type="InterPro" id="IPR035905">
    <property type="entry name" value="Barstar-like_sf"/>
</dbReference>
<reference evidence="3 6" key="2">
    <citation type="submission" date="2019-11" db="EMBL/GenBank/DDBJ databases">
        <title>Multidrug-resistant Acinetobacter baumannii moving toward extensively drug-resistant over fifteen years in South of Brazil.</title>
        <authorList>
            <person name="Fedrigo N.H."/>
            <person name="Cerdeira L."/>
            <person name="Fuga B."/>
            <person name="Marini P.V.B."/>
            <person name="Shinohara D.R."/>
            <person name="Carrara-Marroni F.E."/>
            <person name="Lincopan N."/>
            <person name="Tognim M.C.B."/>
        </authorList>
    </citation>
    <scope>NUCLEOTIDE SEQUENCE [LARGE SCALE GENOMIC DNA]</scope>
    <source>
        <strain evidence="3 6">Ac576</strain>
    </source>
</reference>
<organism evidence="3 6">
    <name type="scientific">Acinetobacter baumannii</name>
    <dbReference type="NCBI Taxonomy" id="470"/>
    <lineage>
        <taxon>Bacteria</taxon>
        <taxon>Pseudomonadati</taxon>
        <taxon>Pseudomonadota</taxon>
        <taxon>Gammaproteobacteria</taxon>
        <taxon>Moraxellales</taxon>
        <taxon>Moraxellaceae</taxon>
        <taxon>Acinetobacter</taxon>
        <taxon>Acinetobacter calcoaceticus/baumannii complex</taxon>
    </lineage>
</organism>
<dbReference type="KEGG" id="abau:IX87_05570"/>
<dbReference type="Proteomes" id="UP000223291">
    <property type="component" value="Unassembled WGS sequence"/>
</dbReference>
<dbReference type="SUPFAM" id="SSF52038">
    <property type="entry name" value="Barstar-related"/>
    <property type="match status" value="1"/>
</dbReference>
<protein>
    <recommendedName>
        <fullName evidence="2">Barstar (barnase inhibitor) domain-containing protein</fullName>
    </recommendedName>
</protein>
<dbReference type="InterPro" id="IPR000468">
    <property type="entry name" value="Barstar"/>
</dbReference>
<dbReference type="EMBL" id="WPIP01000236">
    <property type="protein sequence ID" value="MVM93580.1"/>
    <property type="molecule type" value="Genomic_DNA"/>
</dbReference>
<comment type="caution">
    <text evidence="3">The sequence shown here is derived from an EMBL/GenBank/DDBJ whole genome shotgun (WGS) entry which is preliminary data.</text>
</comment>
<name>A0A0E1FG90_ACIBA</name>
<evidence type="ECO:0000313" key="6">
    <source>
        <dbReference type="Proteomes" id="UP000439424"/>
    </source>
</evidence>
<proteinExistence type="inferred from homology"/>
<evidence type="ECO:0000256" key="1">
    <source>
        <dbReference type="ARBA" id="ARBA00006845"/>
    </source>
</evidence>
<dbReference type="AlphaFoldDB" id="A0A0E1FG90"/>
<dbReference type="Pfam" id="PF01337">
    <property type="entry name" value="Barstar"/>
    <property type="match status" value="1"/>
</dbReference>
<evidence type="ECO:0000313" key="4">
    <source>
        <dbReference type="EMBL" id="PHQ02154.1"/>
    </source>
</evidence>
<dbReference type="Gene3D" id="3.30.370.10">
    <property type="entry name" value="Barstar-like"/>
    <property type="match status" value="1"/>
</dbReference>
<dbReference type="EMBL" id="NXDV01000010">
    <property type="protein sequence ID" value="PHQ02154.1"/>
    <property type="molecule type" value="Genomic_DNA"/>
</dbReference>
<dbReference type="KEGG" id="abk:LX00_05425"/>
<evidence type="ECO:0000313" key="3">
    <source>
        <dbReference type="EMBL" id="MVM93580.1"/>
    </source>
</evidence>
<evidence type="ECO:0000313" key="5">
    <source>
        <dbReference type="Proteomes" id="UP000223291"/>
    </source>
</evidence>
<gene>
    <name evidence="4" type="ORF">CPI82_13510</name>
    <name evidence="3" type="ORF">GNY86_18765</name>
</gene>
<comment type="similarity">
    <text evidence="1">Belongs to the barstar family.</text>
</comment>
<dbReference type="GeneID" id="92795654"/>